<evidence type="ECO:0000256" key="1">
    <source>
        <dbReference type="SAM" id="MobiDB-lite"/>
    </source>
</evidence>
<reference evidence="2 3" key="1">
    <citation type="submission" date="2018-02" db="EMBL/GenBank/DDBJ databases">
        <title>The genomes of Aspergillus section Nigri reveals drivers in fungal speciation.</title>
        <authorList>
            <consortium name="DOE Joint Genome Institute"/>
            <person name="Vesth T.C."/>
            <person name="Nybo J."/>
            <person name="Theobald S."/>
            <person name="Brandl J."/>
            <person name="Frisvad J.C."/>
            <person name="Nielsen K.F."/>
            <person name="Lyhne E.K."/>
            <person name="Kogle M.E."/>
            <person name="Kuo A."/>
            <person name="Riley R."/>
            <person name="Clum A."/>
            <person name="Nolan M."/>
            <person name="Lipzen A."/>
            <person name="Salamov A."/>
            <person name="Henrissat B."/>
            <person name="Wiebenga A."/>
            <person name="De vries R.P."/>
            <person name="Grigoriev I.V."/>
            <person name="Mortensen U.H."/>
            <person name="Andersen M.R."/>
            <person name="Baker S.E."/>
        </authorList>
    </citation>
    <scope>NUCLEOTIDE SEQUENCE [LARGE SCALE GENOMIC DNA]</scope>
    <source>
        <strain evidence="2 3">CBS 112811</strain>
    </source>
</reference>
<dbReference type="AlphaFoldDB" id="A0A8G1VRN8"/>
<accession>A0A8G1VRN8</accession>
<organism evidence="2 3">
    <name type="scientific">Aspergillus piperis CBS 112811</name>
    <dbReference type="NCBI Taxonomy" id="1448313"/>
    <lineage>
        <taxon>Eukaryota</taxon>
        <taxon>Fungi</taxon>
        <taxon>Dikarya</taxon>
        <taxon>Ascomycota</taxon>
        <taxon>Pezizomycotina</taxon>
        <taxon>Eurotiomycetes</taxon>
        <taxon>Eurotiomycetidae</taxon>
        <taxon>Eurotiales</taxon>
        <taxon>Aspergillaceae</taxon>
        <taxon>Aspergillus</taxon>
        <taxon>Aspergillus subgen. Circumdati</taxon>
    </lineage>
</organism>
<sequence length="100" mass="11755">MYLLLLLLLVLIGLSSIYMFHSLLLIVCMEYYLEYWLKYRVQFIIRTVFFPFFPFTIRNGYYTNYQSTSGTPPPSNITTNSRPLGIGNRENDKIRKGIGK</sequence>
<name>A0A8G1VRN8_9EURO</name>
<evidence type="ECO:0000313" key="2">
    <source>
        <dbReference type="EMBL" id="RAH62105.1"/>
    </source>
</evidence>
<evidence type="ECO:0000313" key="3">
    <source>
        <dbReference type="Proteomes" id="UP000249526"/>
    </source>
</evidence>
<dbReference type="EMBL" id="KZ825055">
    <property type="protein sequence ID" value="RAH62105.1"/>
    <property type="molecule type" value="Genomic_DNA"/>
</dbReference>
<feature type="compositionally biased region" description="Basic and acidic residues" evidence="1">
    <location>
        <begin position="89"/>
        <end position="100"/>
    </location>
</feature>
<protein>
    <submittedName>
        <fullName evidence="2">Uncharacterized protein</fullName>
    </submittedName>
</protein>
<gene>
    <name evidence="2" type="ORF">BO85DRAFT_126373</name>
</gene>
<dbReference type="RefSeq" id="XP_025520027.1">
    <property type="nucleotide sequence ID" value="XM_025653951.1"/>
</dbReference>
<feature type="region of interest" description="Disordered" evidence="1">
    <location>
        <begin position="67"/>
        <end position="100"/>
    </location>
</feature>
<keyword evidence="3" id="KW-1185">Reference proteome</keyword>
<dbReference type="GeneID" id="37157353"/>
<proteinExistence type="predicted"/>
<dbReference type="Proteomes" id="UP000249526">
    <property type="component" value="Unassembled WGS sequence"/>
</dbReference>
<feature type="compositionally biased region" description="Polar residues" evidence="1">
    <location>
        <begin position="67"/>
        <end position="82"/>
    </location>
</feature>